<dbReference type="InterPro" id="IPR003960">
    <property type="entry name" value="ATPase_AAA_CS"/>
</dbReference>
<evidence type="ECO:0000256" key="4">
    <source>
        <dbReference type="ARBA" id="ARBA00022842"/>
    </source>
</evidence>
<comment type="cofactor">
    <cofactor evidence="1">
        <name>Mg(2+)</name>
        <dbReference type="ChEBI" id="CHEBI:18420"/>
    </cofactor>
</comment>
<dbReference type="GO" id="GO:0016887">
    <property type="term" value="F:ATP hydrolysis activity"/>
    <property type="evidence" value="ECO:0007669"/>
    <property type="project" value="InterPro"/>
</dbReference>
<dbReference type="Proteomes" id="UP001457282">
    <property type="component" value="Unassembled WGS sequence"/>
</dbReference>
<keyword evidence="9" id="KW-1185">Reference proteome</keyword>
<dbReference type="Pfam" id="PF25568">
    <property type="entry name" value="AAA_lid_At3g28540"/>
    <property type="match status" value="1"/>
</dbReference>
<feature type="domain" description="AAA+ ATPase" evidence="7">
    <location>
        <begin position="229"/>
        <end position="368"/>
    </location>
</feature>
<keyword evidence="6" id="KW-0547">Nucleotide-binding</keyword>
<dbReference type="SMART" id="SM00382">
    <property type="entry name" value="AAA"/>
    <property type="match status" value="1"/>
</dbReference>
<gene>
    <name evidence="8" type="ORF">M0R45_013983</name>
</gene>
<name>A0AAW1XKY4_RUBAR</name>
<dbReference type="GO" id="GO:0005524">
    <property type="term" value="F:ATP binding"/>
    <property type="evidence" value="ECO:0007669"/>
    <property type="project" value="UniProtKB-KW"/>
</dbReference>
<evidence type="ECO:0000256" key="5">
    <source>
        <dbReference type="ARBA" id="ARBA00049360"/>
    </source>
</evidence>
<evidence type="ECO:0000256" key="1">
    <source>
        <dbReference type="ARBA" id="ARBA00001946"/>
    </source>
</evidence>
<proteinExistence type="inferred from homology"/>
<evidence type="ECO:0000256" key="3">
    <source>
        <dbReference type="ARBA" id="ARBA00022801"/>
    </source>
</evidence>
<dbReference type="Gene3D" id="6.10.280.40">
    <property type="match status" value="1"/>
</dbReference>
<evidence type="ECO:0000256" key="6">
    <source>
        <dbReference type="RuleBase" id="RU003651"/>
    </source>
</evidence>
<comment type="caution">
    <text evidence="8">The sequence shown here is derived from an EMBL/GenBank/DDBJ whole genome shotgun (WGS) entry which is preliminary data.</text>
</comment>
<dbReference type="Pfam" id="PF00004">
    <property type="entry name" value="AAA"/>
    <property type="match status" value="1"/>
</dbReference>
<dbReference type="InterPro" id="IPR027417">
    <property type="entry name" value="P-loop_NTPase"/>
</dbReference>
<dbReference type="InterPro" id="IPR058017">
    <property type="entry name" value="At3g28540-like_C"/>
</dbReference>
<dbReference type="PROSITE" id="PS00674">
    <property type="entry name" value="AAA"/>
    <property type="match status" value="1"/>
</dbReference>
<dbReference type="AlphaFoldDB" id="A0AAW1XKY4"/>
<dbReference type="CDD" id="cd19510">
    <property type="entry name" value="RecA-like_BCS1"/>
    <property type="match status" value="1"/>
</dbReference>
<dbReference type="InterPro" id="IPR025753">
    <property type="entry name" value="AAA_N_dom"/>
</dbReference>
<evidence type="ECO:0000256" key="2">
    <source>
        <dbReference type="ARBA" id="ARBA00007448"/>
    </source>
</evidence>
<keyword evidence="4" id="KW-0460">Magnesium</keyword>
<keyword evidence="3" id="KW-0378">Hydrolase</keyword>
<dbReference type="InterPro" id="IPR003593">
    <property type="entry name" value="AAA+_ATPase"/>
</dbReference>
<dbReference type="InterPro" id="IPR050747">
    <property type="entry name" value="Mitochondrial_chaperone_BCS1"/>
</dbReference>
<organism evidence="8 9">
    <name type="scientific">Rubus argutus</name>
    <name type="common">Southern blackberry</name>
    <dbReference type="NCBI Taxonomy" id="59490"/>
    <lineage>
        <taxon>Eukaryota</taxon>
        <taxon>Viridiplantae</taxon>
        <taxon>Streptophyta</taxon>
        <taxon>Embryophyta</taxon>
        <taxon>Tracheophyta</taxon>
        <taxon>Spermatophyta</taxon>
        <taxon>Magnoliopsida</taxon>
        <taxon>eudicotyledons</taxon>
        <taxon>Gunneridae</taxon>
        <taxon>Pentapetalae</taxon>
        <taxon>rosids</taxon>
        <taxon>fabids</taxon>
        <taxon>Rosales</taxon>
        <taxon>Rosaceae</taxon>
        <taxon>Rosoideae</taxon>
        <taxon>Rosoideae incertae sedis</taxon>
        <taxon>Rubus</taxon>
    </lineage>
</organism>
<evidence type="ECO:0000313" key="9">
    <source>
        <dbReference type="Proteomes" id="UP001457282"/>
    </source>
</evidence>
<dbReference type="PANTHER" id="PTHR23070">
    <property type="entry name" value="BCS1 AAA-TYPE ATPASE"/>
    <property type="match status" value="1"/>
</dbReference>
<reference evidence="8 9" key="1">
    <citation type="journal article" date="2023" name="G3 (Bethesda)">
        <title>A chromosome-length genome assembly and annotation of blackberry (Rubus argutus, cv. 'Hillquist').</title>
        <authorList>
            <person name="Bruna T."/>
            <person name="Aryal R."/>
            <person name="Dudchenko O."/>
            <person name="Sargent D.J."/>
            <person name="Mead D."/>
            <person name="Buti M."/>
            <person name="Cavallini A."/>
            <person name="Hytonen T."/>
            <person name="Andres J."/>
            <person name="Pham M."/>
            <person name="Weisz D."/>
            <person name="Mascagni F."/>
            <person name="Usai G."/>
            <person name="Natali L."/>
            <person name="Bassil N."/>
            <person name="Fernandez G.E."/>
            <person name="Lomsadze A."/>
            <person name="Armour M."/>
            <person name="Olukolu B."/>
            <person name="Poorten T."/>
            <person name="Britton C."/>
            <person name="Davik J."/>
            <person name="Ashrafi H."/>
            <person name="Aiden E.L."/>
            <person name="Borodovsky M."/>
            <person name="Worthington M."/>
        </authorList>
    </citation>
    <scope>NUCLEOTIDE SEQUENCE [LARGE SCALE GENOMIC DNA]</scope>
    <source>
        <strain evidence="8">PI 553951</strain>
    </source>
</reference>
<dbReference type="Gene3D" id="3.40.50.300">
    <property type="entry name" value="P-loop containing nucleotide triphosphate hydrolases"/>
    <property type="match status" value="1"/>
</dbReference>
<keyword evidence="6" id="KW-0067">ATP-binding</keyword>
<evidence type="ECO:0000313" key="8">
    <source>
        <dbReference type="EMBL" id="KAK9937174.1"/>
    </source>
</evidence>
<sequence>MDSLKNIPALKSKWLSACASMVASWMLRFLLLAFPGFFKRWLSDPMTLQIEEYHGMSSRNKFFDALELYLQSKISPSTRLLKIAQTRKDTSFGIHFSDNQEFDDVYEEIQLKWKFISISKESSHTTLASKKKHYFELSFDFKHKEMVMNSYLPYVLERFKAMKDERKLVKLHTLVRLDPNKVKWDAINLEHPATFGTLAMDSELKRSVLEDLDKFVKRKEFYQRVGRAWKRGYLLYGPPGTGKSSLVAAIANYLKFDIYDLQLTHLKSDMELRRAMVATTNKSILVIEDIDCSQAELQDRKYGKGIKKNESEGNQITLSGLLNFTDGLWSNCGEERIIVFTTNHKSKLDPALLRSGRMDMHIHMSYCSYEGFKTLTSNYLGICGHHPLFEKIEILLQNTKVTPAQVTEALMKSEDVEVSLQGLITMLKENRYKGKDEYRDEDEENQLTYFI</sequence>
<dbReference type="GO" id="GO:0006950">
    <property type="term" value="P:response to stress"/>
    <property type="evidence" value="ECO:0007669"/>
    <property type="project" value="UniProtKB-ARBA"/>
</dbReference>
<protein>
    <recommendedName>
        <fullName evidence="7">AAA+ ATPase domain-containing protein</fullName>
    </recommendedName>
</protein>
<evidence type="ECO:0000259" key="7">
    <source>
        <dbReference type="SMART" id="SM00382"/>
    </source>
</evidence>
<dbReference type="Pfam" id="PF14363">
    <property type="entry name" value="AAA_assoc"/>
    <property type="match status" value="1"/>
</dbReference>
<dbReference type="EMBL" id="JBEDUW010000003">
    <property type="protein sequence ID" value="KAK9937174.1"/>
    <property type="molecule type" value="Genomic_DNA"/>
</dbReference>
<dbReference type="SUPFAM" id="SSF52540">
    <property type="entry name" value="P-loop containing nucleoside triphosphate hydrolases"/>
    <property type="match status" value="1"/>
</dbReference>
<comment type="similarity">
    <text evidence="2">Belongs to the AAA ATPase family. BCS1 subfamily.</text>
</comment>
<comment type="catalytic activity">
    <reaction evidence="5">
        <text>ATP + H2O = ADP + phosphate + H(+)</text>
        <dbReference type="Rhea" id="RHEA:13065"/>
        <dbReference type="ChEBI" id="CHEBI:15377"/>
        <dbReference type="ChEBI" id="CHEBI:15378"/>
        <dbReference type="ChEBI" id="CHEBI:30616"/>
        <dbReference type="ChEBI" id="CHEBI:43474"/>
        <dbReference type="ChEBI" id="CHEBI:456216"/>
    </reaction>
</comment>
<dbReference type="InterPro" id="IPR003959">
    <property type="entry name" value="ATPase_AAA_core"/>
</dbReference>
<accession>A0AAW1XKY4</accession>